<comment type="caution">
    <text evidence="1">The sequence shown here is derived from an EMBL/GenBank/DDBJ whole genome shotgun (WGS) entry which is preliminary data.</text>
</comment>
<evidence type="ECO:0000313" key="1">
    <source>
        <dbReference type="EMBL" id="MBA5763244.1"/>
    </source>
</evidence>
<accession>A0A7W2FS23</accession>
<organism evidence="1 2">
    <name type="scientific">Vibrio marinisediminis</name>
    <dbReference type="NCBI Taxonomy" id="2758441"/>
    <lineage>
        <taxon>Bacteria</taxon>
        <taxon>Pseudomonadati</taxon>
        <taxon>Pseudomonadota</taxon>
        <taxon>Gammaproteobacteria</taxon>
        <taxon>Vibrionales</taxon>
        <taxon>Vibrionaceae</taxon>
        <taxon>Vibrio</taxon>
    </lineage>
</organism>
<keyword evidence="2" id="KW-1185">Reference proteome</keyword>
<dbReference type="EMBL" id="JACFYF010000007">
    <property type="protein sequence ID" value="MBA5763244.1"/>
    <property type="molecule type" value="Genomic_DNA"/>
</dbReference>
<reference evidence="1 2" key="1">
    <citation type="submission" date="2020-07" db="EMBL/GenBank/DDBJ databases">
        <title>Vibrio marinisediminis sp. nov., isolated from marine sediment.</title>
        <authorList>
            <person name="Ji X."/>
        </authorList>
    </citation>
    <scope>NUCLEOTIDE SEQUENCE [LARGE SCALE GENOMIC DNA]</scope>
    <source>
        <strain evidence="1 2">404</strain>
    </source>
</reference>
<dbReference type="RefSeq" id="WP_182109259.1">
    <property type="nucleotide sequence ID" value="NZ_JACFYF010000007.1"/>
</dbReference>
<sequence>MTHQHPKIAQLKNQWLYKQVEVEFPTKESLKGKEIYQESLKDRTYNICEQQTLNAEPSDAFKLEDVFVADFHRLTVMFALMQAKRWHTENEQQMIVEFLTQIIYSEPCQLYLGFSGGEPTACGIVTYADDEMLISDLYAENESKRNAFITALLEKESVREKLHENSDVYLEI</sequence>
<dbReference type="AlphaFoldDB" id="A0A7W2FS23"/>
<protein>
    <submittedName>
        <fullName evidence="1">Flavodoxin</fullName>
    </submittedName>
</protein>
<proteinExistence type="predicted"/>
<gene>
    <name evidence="1" type="ORF">H2O73_12850</name>
</gene>
<evidence type="ECO:0000313" key="2">
    <source>
        <dbReference type="Proteomes" id="UP000571701"/>
    </source>
</evidence>
<name>A0A7W2FS23_9VIBR</name>
<dbReference type="Proteomes" id="UP000571701">
    <property type="component" value="Unassembled WGS sequence"/>
</dbReference>